<keyword evidence="3" id="KW-1185">Reference proteome</keyword>
<evidence type="ECO:0000313" key="3">
    <source>
        <dbReference type="Proteomes" id="UP000326340"/>
    </source>
</evidence>
<reference evidence="2 3" key="1">
    <citation type="journal article" date="2019" name="Sci. Rep.">
        <title>Colletotrichum shisoi sp. nov., an anthracnose pathogen of Perilla frutescens in Japan: molecular phylogenetic, morphological and genomic evidence.</title>
        <authorList>
            <person name="Gan P."/>
            <person name="Tsushima A."/>
            <person name="Hiroyama R."/>
            <person name="Narusaka M."/>
            <person name="Takano Y."/>
            <person name="Narusaka Y."/>
            <person name="Kawaradani M."/>
            <person name="Damm U."/>
            <person name="Shirasu K."/>
        </authorList>
    </citation>
    <scope>NUCLEOTIDE SEQUENCE [LARGE SCALE GENOMIC DNA]</scope>
    <source>
        <strain evidence="2 3">PG-2018a</strain>
    </source>
</reference>
<dbReference type="CDD" id="cd03024">
    <property type="entry name" value="DsbA_FrnE"/>
    <property type="match status" value="1"/>
</dbReference>
<dbReference type="InterPro" id="IPR036249">
    <property type="entry name" value="Thioredoxin-like_sf"/>
</dbReference>
<comment type="caution">
    <text evidence="2">The sequence shown here is derived from an EMBL/GenBank/DDBJ whole genome shotgun (WGS) entry which is preliminary data.</text>
</comment>
<accession>A0A5Q4C1X6</accession>
<gene>
    <name evidence="2" type="ORF">CSHISOI_02670</name>
</gene>
<dbReference type="PANTHER" id="PTHR13887:SF41">
    <property type="entry name" value="THIOREDOXIN SUPERFAMILY PROTEIN"/>
    <property type="match status" value="1"/>
</dbReference>
<proteinExistence type="predicted"/>
<dbReference type="AlphaFoldDB" id="A0A5Q4C1X6"/>
<dbReference type="Pfam" id="PF01323">
    <property type="entry name" value="DSBA"/>
    <property type="match status" value="1"/>
</dbReference>
<dbReference type="EMBL" id="PUHP01000142">
    <property type="protein sequence ID" value="TQN72806.1"/>
    <property type="molecule type" value="Genomic_DNA"/>
</dbReference>
<dbReference type="GO" id="GO:0016491">
    <property type="term" value="F:oxidoreductase activity"/>
    <property type="evidence" value="ECO:0007669"/>
    <property type="project" value="InterPro"/>
</dbReference>
<dbReference type="OrthoDB" id="1930760at2759"/>
<evidence type="ECO:0000259" key="1">
    <source>
        <dbReference type="Pfam" id="PF01323"/>
    </source>
</evidence>
<name>A0A5Q4C1X6_9PEZI</name>
<feature type="domain" description="DSBA-like thioredoxin" evidence="1">
    <location>
        <begin position="6"/>
        <end position="210"/>
    </location>
</feature>
<dbReference type="PANTHER" id="PTHR13887">
    <property type="entry name" value="GLUTATHIONE S-TRANSFERASE KAPPA"/>
    <property type="match status" value="1"/>
</dbReference>
<evidence type="ECO:0000313" key="2">
    <source>
        <dbReference type="EMBL" id="TQN72806.1"/>
    </source>
</evidence>
<dbReference type="InterPro" id="IPR001853">
    <property type="entry name" value="DSBA-like_thioredoxin_dom"/>
</dbReference>
<protein>
    <recommendedName>
        <fullName evidence="1">DSBA-like thioredoxin domain-containing protein</fullName>
    </recommendedName>
</protein>
<dbReference type="SUPFAM" id="SSF52833">
    <property type="entry name" value="Thioredoxin-like"/>
    <property type="match status" value="1"/>
</dbReference>
<dbReference type="Proteomes" id="UP000326340">
    <property type="component" value="Unassembled WGS sequence"/>
</dbReference>
<dbReference type="Gene3D" id="3.40.30.10">
    <property type="entry name" value="Glutaredoxin"/>
    <property type="match status" value="1"/>
</dbReference>
<organism evidence="2 3">
    <name type="scientific">Colletotrichum shisoi</name>
    <dbReference type="NCBI Taxonomy" id="2078593"/>
    <lineage>
        <taxon>Eukaryota</taxon>
        <taxon>Fungi</taxon>
        <taxon>Dikarya</taxon>
        <taxon>Ascomycota</taxon>
        <taxon>Pezizomycotina</taxon>
        <taxon>Sordariomycetes</taxon>
        <taxon>Hypocreomycetidae</taxon>
        <taxon>Glomerellales</taxon>
        <taxon>Glomerellaceae</taxon>
        <taxon>Colletotrichum</taxon>
        <taxon>Colletotrichum destructivum species complex</taxon>
    </lineage>
</organism>
<sequence length="219" mass="24008">MTVIKIEAVTDLLCPWCYVGKKNLERAIAQYRAIDPSAEFEVVWKPFYLSPALKSTGYDKRTIYKAYLAVLSGDFTTHLARVTSACADAGISLNIAGSMGNSRQAHKLLALALRRKGPAAQNRLLETLFRGHFELGEDISDRHFLLAAATSHAVGLDKDDARAALDDDRTGKAVDEDVLAAKRAGITGVPTFTVQGRWRVGGNQEPDVFLRVFEKVDEA</sequence>